<dbReference type="Proteomes" id="UP000559860">
    <property type="component" value="Unassembled WGS sequence"/>
</dbReference>
<dbReference type="InterPro" id="IPR051017">
    <property type="entry name" value="Aldolase-II_Adducin_sf"/>
</dbReference>
<dbReference type="InterPro" id="IPR036409">
    <property type="entry name" value="Aldolase_II/adducin_N_sf"/>
</dbReference>
<organism evidence="4 5">
    <name type="scientific">Gluconacetobacter aggeris</name>
    <dbReference type="NCBI Taxonomy" id="1286186"/>
    <lineage>
        <taxon>Bacteria</taxon>
        <taxon>Pseudomonadati</taxon>
        <taxon>Pseudomonadota</taxon>
        <taxon>Alphaproteobacteria</taxon>
        <taxon>Acetobacterales</taxon>
        <taxon>Acetobacteraceae</taxon>
        <taxon>Gluconacetobacter</taxon>
    </lineage>
</organism>
<dbReference type="AlphaFoldDB" id="A0A7W4ISG1"/>
<dbReference type="Gene3D" id="3.40.225.10">
    <property type="entry name" value="Class II aldolase/adducin N-terminal domain"/>
    <property type="match status" value="1"/>
</dbReference>
<evidence type="ECO:0000256" key="2">
    <source>
        <dbReference type="SAM" id="MobiDB-lite"/>
    </source>
</evidence>
<sequence>MNAPVLTGRARGAAPPALPVSTQARERRLEPRPPAASFAEERLHRKQRLAATFRLFGRYGFDQGLAGHVTARDPEFPDQYWINPLAVHFSQIRVSDLQLVDHDGTILIGDRPINTAGFTIHSALHRARPDVIAAAHTHSTYGKAFSALGTELLPLTQDSCAFFEDHAVFDPFSGVVLDDSEGERLAATLGDRKAVILQNHGLLTVGPTVEAAAWWFITMDNAAHAQLLAQAAGPVRPIAPEIARLTASQVGTHQGGYHSFQPLWDWIVAQEPDLLD</sequence>
<dbReference type="Pfam" id="PF00596">
    <property type="entry name" value="Aldolase_II"/>
    <property type="match status" value="1"/>
</dbReference>
<evidence type="ECO:0000313" key="5">
    <source>
        <dbReference type="Proteomes" id="UP000559860"/>
    </source>
</evidence>
<dbReference type="EMBL" id="JABEQD010000003">
    <property type="protein sequence ID" value="MBB2168083.1"/>
    <property type="molecule type" value="Genomic_DNA"/>
</dbReference>
<comment type="caution">
    <text evidence="4">The sequence shown here is derived from an EMBL/GenBank/DDBJ whole genome shotgun (WGS) entry which is preliminary data.</text>
</comment>
<dbReference type="FunFam" id="3.40.225.10:FF:000009">
    <property type="entry name" value="Class II aldolase/adducin N-terminal"/>
    <property type="match status" value="1"/>
</dbReference>
<gene>
    <name evidence="4" type="ORF">HLH36_06895</name>
</gene>
<dbReference type="GO" id="GO:0051015">
    <property type="term" value="F:actin filament binding"/>
    <property type="evidence" value="ECO:0007669"/>
    <property type="project" value="TreeGrafter"/>
</dbReference>
<dbReference type="RefSeq" id="WP_182985677.1">
    <property type="nucleotide sequence ID" value="NZ_JABEQD010000003.1"/>
</dbReference>
<dbReference type="InterPro" id="IPR001303">
    <property type="entry name" value="Aldolase_II/adducin_N"/>
</dbReference>
<evidence type="ECO:0000256" key="1">
    <source>
        <dbReference type="ARBA" id="ARBA00037961"/>
    </source>
</evidence>
<dbReference type="GO" id="GO:0005856">
    <property type="term" value="C:cytoskeleton"/>
    <property type="evidence" value="ECO:0007669"/>
    <property type="project" value="TreeGrafter"/>
</dbReference>
<dbReference type="SMART" id="SM01007">
    <property type="entry name" value="Aldolase_II"/>
    <property type="match status" value="1"/>
</dbReference>
<dbReference type="NCBIfam" id="NF004855">
    <property type="entry name" value="PRK06208.1"/>
    <property type="match status" value="1"/>
</dbReference>
<protein>
    <submittedName>
        <fullName evidence="4">Class II aldolase/adducin family protein</fullName>
    </submittedName>
</protein>
<reference evidence="4 5" key="1">
    <citation type="submission" date="2020-04" db="EMBL/GenBank/DDBJ databases">
        <title>Description of novel Gluconacetobacter.</title>
        <authorList>
            <person name="Sombolestani A."/>
        </authorList>
    </citation>
    <scope>NUCLEOTIDE SEQUENCE [LARGE SCALE GENOMIC DNA]</scope>
    <source>
        <strain evidence="4 5">LMG 27801</strain>
    </source>
</reference>
<dbReference type="PANTHER" id="PTHR10672">
    <property type="entry name" value="ADDUCIN"/>
    <property type="match status" value="1"/>
</dbReference>
<accession>A0A7W4ISG1</accession>
<evidence type="ECO:0000313" key="4">
    <source>
        <dbReference type="EMBL" id="MBB2168083.1"/>
    </source>
</evidence>
<feature type="region of interest" description="Disordered" evidence="2">
    <location>
        <begin position="1"/>
        <end position="34"/>
    </location>
</feature>
<comment type="similarity">
    <text evidence="1">Belongs to the aldolase class II family.</text>
</comment>
<evidence type="ECO:0000259" key="3">
    <source>
        <dbReference type="SMART" id="SM01007"/>
    </source>
</evidence>
<dbReference type="SUPFAM" id="SSF53639">
    <property type="entry name" value="AraD/HMP-PK domain-like"/>
    <property type="match status" value="1"/>
</dbReference>
<proteinExistence type="inferred from homology"/>
<keyword evidence="5" id="KW-1185">Reference proteome</keyword>
<name>A0A7W4ISG1_9PROT</name>
<feature type="domain" description="Class II aldolase/adducin N-terminal" evidence="3">
    <location>
        <begin position="47"/>
        <end position="227"/>
    </location>
</feature>
<dbReference type="PANTHER" id="PTHR10672:SF3">
    <property type="entry name" value="PROTEIN HU-LI TAI SHAO"/>
    <property type="match status" value="1"/>
</dbReference>